<proteinExistence type="predicted"/>
<reference evidence="1 2" key="1">
    <citation type="submission" date="2024-02" db="EMBL/GenBank/DDBJ databases">
        <authorList>
            <person name="Daric V."/>
            <person name="Darras S."/>
        </authorList>
    </citation>
    <scope>NUCLEOTIDE SEQUENCE [LARGE SCALE GENOMIC DNA]</scope>
</reference>
<dbReference type="Proteomes" id="UP001642483">
    <property type="component" value="Unassembled WGS sequence"/>
</dbReference>
<evidence type="ECO:0000313" key="2">
    <source>
        <dbReference type="Proteomes" id="UP001642483"/>
    </source>
</evidence>
<accession>A0ABP0FUI1</accession>
<organism evidence="1 2">
    <name type="scientific">Clavelina lepadiformis</name>
    <name type="common">Light-bulb sea squirt</name>
    <name type="synonym">Ascidia lepadiformis</name>
    <dbReference type="NCBI Taxonomy" id="159417"/>
    <lineage>
        <taxon>Eukaryota</taxon>
        <taxon>Metazoa</taxon>
        <taxon>Chordata</taxon>
        <taxon>Tunicata</taxon>
        <taxon>Ascidiacea</taxon>
        <taxon>Aplousobranchia</taxon>
        <taxon>Clavelinidae</taxon>
        <taxon>Clavelina</taxon>
    </lineage>
</organism>
<sequence>MFKWSGSNSVRVKVRIFSQTPTPPAENSFDTDTTALAKAMQMCQLATFLWILSSGRRAQSLQVVRLDELLTHLLSLISHTLLALIKSLSLANQSGIPAVKRRRPCPPKGER</sequence>
<comment type="caution">
    <text evidence="1">The sequence shown here is derived from an EMBL/GenBank/DDBJ whole genome shotgun (WGS) entry which is preliminary data.</text>
</comment>
<gene>
    <name evidence="1" type="ORF">CVLEPA_LOCUS12954</name>
</gene>
<protein>
    <submittedName>
        <fullName evidence="1">Uncharacterized protein</fullName>
    </submittedName>
</protein>
<dbReference type="EMBL" id="CAWYQH010000090">
    <property type="protein sequence ID" value="CAK8682272.1"/>
    <property type="molecule type" value="Genomic_DNA"/>
</dbReference>
<evidence type="ECO:0000313" key="1">
    <source>
        <dbReference type="EMBL" id="CAK8682272.1"/>
    </source>
</evidence>
<name>A0ABP0FUI1_CLALP</name>
<keyword evidence="2" id="KW-1185">Reference proteome</keyword>